<reference evidence="1" key="1">
    <citation type="journal article" date="2014" name="Front. Microbiol.">
        <title>High frequency of phylogenetically diverse reductive dehalogenase-homologous genes in deep subseafloor sedimentary metagenomes.</title>
        <authorList>
            <person name="Kawai M."/>
            <person name="Futagami T."/>
            <person name="Toyoda A."/>
            <person name="Takaki Y."/>
            <person name="Nishi S."/>
            <person name="Hori S."/>
            <person name="Arai W."/>
            <person name="Tsubouchi T."/>
            <person name="Morono Y."/>
            <person name="Uchiyama I."/>
            <person name="Ito T."/>
            <person name="Fujiyama A."/>
            <person name="Inagaki F."/>
            <person name="Takami H."/>
        </authorList>
    </citation>
    <scope>NUCLEOTIDE SEQUENCE</scope>
    <source>
        <strain evidence="1">Expedition CK06-06</strain>
    </source>
</reference>
<protein>
    <submittedName>
        <fullName evidence="1">Uncharacterized protein</fullName>
    </submittedName>
</protein>
<name>X0UMM9_9ZZZZ</name>
<accession>X0UMM9</accession>
<dbReference type="EMBL" id="BARS01025206">
    <property type="protein sequence ID" value="GAG01578.1"/>
    <property type="molecule type" value="Genomic_DNA"/>
</dbReference>
<sequence>MLLIKSIEVEEVNHDVVEIPIWPLIESVQIEKLSILLEPLKIESEIIKGKDYILSNNQVKSIGMTKEVKDIIGAPLMRYEQLIDILHTNNILLEKSNKLVVELKNKIDEFKNMSFIGRLKVLFLGVLI</sequence>
<organism evidence="1">
    <name type="scientific">marine sediment metagenome</name>
    <dbReference type="NCBI Taxonomy" id="412755"/>
    <lineage>
        <taxon>unclassified sequences</taxon>
        <taxon>metagenomes</taxon>
        <taxon>ecological metagenomes</taxon>
    </lineage>
</organism>
<evidence type="ECO:0000313" key="1">
    <source>
        <dbReference type="EMBL" id="GAG01578.1"/>
    </source>
</evidence>
<dbReference type="AlphaFoldDB" id="X0UMM9"/>
<gene>
    <name evidence="1" type="ORF">S01H1_39871</name>
</gene>
<comment type="caution">
    <text evidence="1">The sequence shown here is derived from an EMBL/GenBank/DDBJ whole genome shotgun (WGS) entry which is preliminary data.</text>
</comment>
<proteinExistence type="predicted"/>